<protein>
    <submittedName>
        <fullName evidence="1">Jg1349 protein</fullName>
    </submittedName>
</protein>
<evidence type="ECO:0000313" key="2">
    <source>
        <dbReference type="Proteomes" id="UP000838756"/>
    </source>
</evidence>
<organism evidence="1 2">
    <name type="scientific">Pararge aegeria aegeria</name>
    <dbReference type="NCBI Taxonomy" id="348720"/>
    <lineage>
        <taxon>Eukaryota</taxon>
        <taxon>Metazoa</taxon>
        <taxon>Ecdysozoa</taxon>
        <taxon>Arthropoda</taxon>
        <taxon>Hexapoda</taxon>
        <taxon>Insecta</taxon>
        <taxon>Pterygota</taxon>
        <taxon>Neoptera</taxon>
        <taxon>Endopterygota</taxon>
        <taxon>Lepidoptera</taxon>
        <taxon>Glossata</taxon>
        <taxon>Ditrysia</taxon>
        <taxon>Papilionoidea</taxon>
        <taxon>Nymphalidae</taxon>
        <taxon>Satyrinae</taxon>
        <taxon>Satyrini</taxon>
        <taxon>Parargina</taxon>
        <taxon>Pararge</taxon>
    </lineage>
</organism>
<name>A0A8S4S404_9NEOP</name>
<reference evidence="1" key="1">
    <citation type="submission" date="2022-03" db="EMBL/GenBank/DDBJ databases">
        <authorList>
            <person name="Lindestad O."/>
        </authorList>
    </citation>
    <scope>NUCLEOTIDE SEQUENCE</scope>
</reference>
<keyword evidence="2" id="KW-1185">Reference proteome</keyword>
<comment type="caution">
    <text evidence="1">The sequence shown here is derived from an EMBL/GenBank/DDBJ whole genome shotgun (WGS) entry which is preliminary data.</text>
</comment>
<proteinExistence type="predicted"/>
<gene>
    <name evidence="1" type="primary">jg1349</name>
    <name evidence="1" type="ORF">PAEG_LOCUS20609</name>
</gene>
<dbReference type="EMBL" id="CAKXAJ010025840">
    <property type="protein sequence ID" value="CAH2244694.1"/>
    <property type="molecule type" value="Genomic_DNA"/>
</dbReference>
<sequence length="71" mass="8020">MHDISIPRGVCKDAARETWMPRWAAASWIERTPRGLSAIMYAGTGDKRQLSAGRKSNETVMYFIFSEGGWL</sequence>
<dbReference type="AlphaFoldDB" id="A0A8S4S404"/>
<accession>A0A8S4S404</accession>
<evidence type="ECO:0000313" key="1">
    <source>
        <dbReference type="EMBL" id="CAH2244694.1"/>
    </source>
</evidence>
<dbReference type="Proteomes" id="UP000838756">
    <property type="component" value="Unassembled WGS sequence"/>
</dbReference>